<dbReference type="EMBL" id="AONB01000025">
    <property type="protein sequence ID" value="EXJ09397.1"/>
    <property type="molecule type" value="Genomic_DNA"/>
</dbReference>
<evidence type="ECO:0000256" key="1">
    <source>
        <dbReference type="SAM" id="Phobius"/>
    </source>
</evidence>
<evidence type="ECO:0000313" key="3">
    <source>
        <dbReference type="Proteomes" id="UP000019464"/>
    </source>
</evidence>
<evidence type="ECO:0000313" key="2">
    <source>
        <dbReference type="EMBL" id="EXJ09397.1"/>
    </source>
</evidence>
<gene>
    <name evidence="2" type="ORF">D791_03680</name>
</gene>
<accession>W9UZW7</accession>
<evidence type="ECO:0008006" key="4">
    <source>
        <dbReference type="Google" id="ProtNLM"/>
    </source>
</evidence>
<reference evidence="3" key="1">
    <citation type="submission" date="2012-11" db="EMBL/GenBank/DDBJ databases">
        <authorList>
            <person name="Singh A."/>
            <person name="Pinnaka A.K."/>
            <person name="Vaidya B."/>
        </authorList>
    </citation>
    <scope>NUCLEOTIDE SEQUENCE [LARGE SCALE GENOMIC DNA]</scope>
    <source>
        <strain evidence="3">AK23</strain>
    </source>
</reference>
<proteinExistence type="predicted"/>
<feature type="transmembrane region" description="Helical" evidence="1">
    <location>
        <begin position="427"/>
        <end position="444"/>
    </location>
</feature>
<keyword evidence="1" id="KW-0812">Transmembrane</keyword>
<dbReference type="OrthoDB" id="2968017at2"/>
<dbReference type="Proteomes" id="UP000019464">
    <property type="component" value="Unassembled WGS sequence"/>
</dbReference>
<feature type="transmembrane region" description="Helical" evidence="1">
    <location>
        <begin position="400"/>
        <end position="421"/>
    </location>
</feature>
<name>W9UZW7_9GAMM</name>
<sequence length="686" mass="79377">MSDSLRLRPVLNVLVAGHRQERLQRNWKLHGTKRSEHLRDALHVVLAQIQRVGSQVFQDAHVLYGNSPEFRLLTGVATGVDEVARSLARANGYSLEMMTASASPEWDDDRQPVCLDHRRMPSNMDESDYHLRDEIVLTFSDVMVAVWDEQEPIKIRSGTAHLIRNALVRRTPVILLTLPKDSDIPVIKLTELTRLTEARLLEMQTMECSPYQLLACFSEMKDASCLSTRLDEYLRLILAPFQMSDAVQEELQQHQQIIEQPSFLQYCLQTCWFVLSFGSLPKPMNVKHWLKRQSTWLKAMFHPPQMSQAFRVYRILHSSAGQETLQDRVIRHIHVFCIALSRLELRRLMSAFKPGAGAPSVPMNTEISAQNICVSSMGWSFTWADQQAHIYSSRHKHDIWVIYFAAAFAVLCAVAGTLKIWPASQDGLTLTWVFFEYFLLHFILRRVLRSRFNDWHGHWLSYRFIAEQLRYANIGYPQFVFPSSFHHSYWTVQHNALSFRSAELWILQRVLKTQGLPKSEAGYCLSDQNQVLLDGMQKVVDEHRSYFLNSYQTLHYEHSYLHKLAFGLFAVTFLAVTVHFFVNLSWILIFTAFFPAWGAAIHGILSHNEVARMSAMSGRVWSQLDTFNDAFVLYRVRLLEPDKTALGAWDKAKELREMTRALLHILSEQNQEWRSLLQHNHPDLPG</sequence>
<dbReference type="RefSeq" id="WP_036514074.1">
    <property type="nucleotide sequence ID" value="NZ_AONB01000025.1"/>
</dbReference>
<keyword evidence="3" id="KW-1185">Reference proteome</keyword>
<dbReference type="AlphaFoldDB" id="W9UZW7"/>
<keyword evidence="1" id="KW-0472">Membrane</keyword>
<keyword evidence="1" id="KW-1133">Transmembrane helix</keyword>
<dbReference type="STRING" id="1229521.D791_03680"/>
<feature type="transmembrane region" description="Helical" evidence="1">
    <location>
        <begin position="586"/>
        <end position="605"/>
    </location>
</feature>
<comment type="caution">
    <text evidence="2">The sequence shown here is derived from an EMBL/GenBank/DDBJ whole genome shotgun (WGS) entry which is preliminary data.</text>
</comment>
<feature type="transmembrane region" description="Helical" evidence="1">
    <location>
        <begin position="560"/>
        <end position="580"/>
    </location>
</feature>
<organism evidence="2 3">
    <name type="scientific">Nitrincola nitratireducens</name>
    <dbReference type="NCBI Taxonomy" id="1229521"/>
    <lineage>
        <taxon>Bacteria</taxon>
        <taxon>Pseudomonadati</taxon>
        <taxon>Pseudomonadota</taxon>
        <taxon>Gammaproteobacteria</taxon>
        <taxon>Oceanospirillales</taxon>
        <taxon>Oceanospirillaceae</taxon>
        <taxon>Nitrincola</taxon>
    </lineage>
</organism>
<reference evidence="2 3" key="2">
    <citation type="journal article" date="2015" name="Syst. Appl. Microbiol.">
        <title>Nitrincola nitratireducens sp. nov. isolated from a haloalkaline crater lake.</title>
        <authorList>
            <person name="Singh A."/>
            <person name="Vaidya B."/>
            <person name="Tanuku N.R."/>
            <person name="Pinnaka A.K."/>
        </authorList>
    </citation>
    <scope>NUCLEOTIDE SEQUENCE [LARGE SCALE GENOMIC DNA]</scope>
    <source>
        <strain evidence="2 3">AK23</strain>
    </source>
</reference>
<protein>
    <recommendedName>
        <fullName evidence="4">SMODS and SLOG-associating 2TM effector domain-containing protein</fullName>
    </recommendedName>
</protein>